<dbReference type="AlphaFoldDB" id="A0A1N6T3I6"/>
<feature type="domain" description="Peptidase S49" evidence="5">
    <location>
        <begin position="361"/>
        <end position="489"/>
    </location>
</feature>
<dbReference type="RefSeq" id="WP_076488810.1">
    <property type="nucleotide sequence ID" value="NZ_FTMS01000009.1"/>
</dbReference>
<dbReference type="InterPro" id="IPR047272">
    <property type="entry name" value="S49_SppA_C"/>
</dbReference>
<keyword evidence="7" id="KW-1185">Reference proteome</keyword>
<dbReference type="OrthoDB" id="9764363at2"/>
<comment type="similarity">
    <text evidence="1">Belongs to the peptidase S49 family.</text>
</comment>
<dbReference type="Proteomes" id="UP000186400">
    <property type="component" value="Unassembled WGS sequence"/>
</dbReference>
<dbReference type="GO" id="GO:0008236">
    <property type="term" value="F:serine-type peptidase activity"/>
    <property type="evidence" value="ECO:0007669"/>
    <property type="project" value="UniProtKB-KW"/>
</dbReference>
<dbReference type="InterPro" id="IPR002142">
    <property type="entry name" value="Peptidase_S49"/>
</dbReference>
<dbReference type="Gene3D" id="6.20.330.10">
    <property type="match status" value="1"/>
</dbReference>
<dbReference type="CDD" id="cd07023">
    <property type="entry name" value="S49_Sppa_N_C"/>
    <property type="match status" value="1"/>
</dbReference>
<dbReference type="Pfam" id="PF01343">
    <property type="entry name" value="Peptidase_S49"/>
    <property type="match status" value="2"/>
</dbReference>
<reference evidence="6 7" key="1">
    <citation type="submission" date="2017-01" db="EMBL/GenBank/DDBJ databases">
        <authorList>
            <person name="Mah S.A."/>
            <person name="Swanson W.J."/>
            <person name="Moy G.W."/>
            <person name="Vacquier V.D."/>
        </authorList>
    </citation>
    <scope>NUCLEOTIDE SEQUENCE [LARGE SCALE GENOMIC DNA]</scope>
    <source>
        <strain evidence="6 7">ASpG1</strain>
    </source>
</reference>
<dbReference type="PANTHER" id="PTHR33209:SF1">
    <property type="entry name" value="PEPTIDASE S49 DOMAIN-CONTAINING PROTEIN"/>
    <property type="match status" value="1"/>
</dbReference>
<evidence type="ECO:0000256" key="2">
    <source>
        <dbReference type="ARBA" id="ARBA00022670"/>
    </source>
</evidence>
<dbReference type="EMBL" id="FTMS01000009">
    <property type="protein sequence ID" value="SIQ47890.1"/>
    <property type="molecule type" value="Genomic_DNA"/>
</dbReference>
<evidence type="ECO:0000313" key="6">
    <source>
        <dbReference type="EMBL" id="SIQ47890.1"/>
    </source>
</evidence>
<evidence type="ECO:0000256" key="4">
    <source>
        <dbReference type="ARBA" id="ARBA00022825"/>
    </source>
</evidence>
<accession>A0A1N6T3I6</accession>
<gene>
    <name evidence="6" type="ORF">SAMN05920897_109102</name>
</gene>
<evidence type="ECO:0000256" key="1">
    <source>
        <dbReference type="ARBA" id="ARBA00008683"/>
    </source>
</evidence>
<dbReference type="PANTHER" id="PTHR33209">
    <property type="entry name" value="PROTEASE 4"/>
    <property type="match status" value="1"/>
</dbReference>
<organism evidence="6 7">
    <name type="scientific">Alkalispirochaeta americana</name>
    <dbReference type="NCBI Taxonomy" id="159291"/>
    <lineage>
        <taxon>Bacteria</taxon>
        <taxon>Pseudomonadati</taxon>
        <taxon>Spirochaetota</taxon>
        <taxon>Spirochaetia</taxon>
        <taxon>Spirochaetales</taxon>
        <taxon>Spirochaetaceae</taxon>
        <taxon>Alkalispirochaeta</taxon>
    </lineage>
</organism>
<dbReference type="InterPro" id="IPR004635">
    <property type="entry name" value="Pept_S49_SppA"/>
</dbReference>
<keyword evidence="3" id="KW-0378">Hydrolase</keyword>
<dbReference type="Gene3D" id="3.90.226.10">
    <property type="entry name" value="2-enoyl-CoA Hydratase, Chain A, domain 1"/>
    <property type="match status" value="2"/>
</dbReference>
<dbReference type="NCBIfam" id="TIGR00706">
    <property type="entry name" value="SppA_dom"/>
    <property type="match status" value="1"/>
</dbReference>
<keyword evidence="2 6" id="KW-0645">Protease</keyword>
<dbReference type="SUPFAM" id="SSF52096">
    <property type="entry name" value="ClpP/crotonase"/>
    <property type="match status" value="2"/>
</dbReference>
<dbReference type="GO" id="GO:0006508">
    <property type="term" value="P:proteolysis"/>
    <property type="evidence" value="ECO:0007669"/>
    <property type="project" value="UniProtKB-KW"/>
</dbReference>
<sequence>MKQVAPTLALLLGLTVFFPWVAPASPGYSLYNPAWGGPALQDELFTPLINPAALAQGKASGFGFALPLNENDAPGQKDFGEEYHLLLNASFGGYALGYQDSTFTHLISGALPLGPYLSLGYSWSWEESSFTDGHYQAGMLLRPGKALSLGAVYRDLPDDPLLEAGLGFRPLWFNDHWGTRLTLDGNIRWIPDQSDFDVSTASITVEVLDGLRLSAGYDHQEETLSLGARFNLRQSETGTSAAVKNSGKELSNSMGYGFFRATRRHTVLERRGSEVIEYDRTGTITSHPRVHRFSQPHLPLETLINDLERFRDDPSVGAILVNGTYLQAPLAYVSELLEAFNRLRLQGTQIFFYFDWADPVAYLLAAAVSDQVFFHPTAVLDLRGFAYSGVYLGQFLQNYGIQIYNYRSHEHKTAGDSLSEAAMTEAEREGWEILLEDLADMYNELLAAARKPHLPKDAEEIVADGPYLTAQGALEAGLIDGILYPDQLQETIFLAAPGTERWRKPDRTRRPPLAWGPEGGALIQVIHGVGPIIPGEAIAGESIGGESFSRAIREARENPFVQGIILRIETGGGAITASDQIAREVSLARAAGKPVVVSMGSIAASGGYYISAPASHIVANPATITGSIGVVAIQADMEALLERFAIGTGTVRTAPKADFGSILRAPSPEEQDLWRAYIDDGYQRFIDIVADSRPLSREEVHQVAQGKVWTGRQALDQGLVDSLGGLSQAERVMAQLLDSSLPLRSIHTVPGNTRFDLNQALGVAGGGGSSSLGRNSLAGLSPARIPPVRLGPGRPLSRELAETLAELQLLAALEGAPLYLMPYGVPGVTSPR</sequence>
<keyword evidence="4" id="KW-0720">Serine protease</keyword>
<evidence type="ECO:0000256" key="3">
    <source>
        <dbReference type="ARBA" id="ARBA00022801"/>
    </source>
</evidence>
<dbReference type="STRING" id="159291.SAMN05920897_109102"/>
<dbReference type="InterPro" id="IPR029045">
    <property type="entry name" value="ClpP/crotonase-like_dom_sf"/>
</dbReference>
<feature type="domain" description="Peptidase S49" evidence="5">
    <location>
        <begin position="589"/>
        <end position="737"/>
    </location>
</feature>
<evidence type="ECO:0000313" key="7">
    <source>
        <dbReference type="Proteomes" id="UP000186400"/>
    </source>
</evidence>
<proteinExistence type="inferred from homology"/>
<evidence type="ECO:0000259" key="5">
    <source>
        <dbReference type="Pfam" id="PF01343"/>
    </source>
</evidence>
<name>A0A1N6T3I6_9SPIO</name>
<protein>
    <submittedName>
        <fullName evidence="6">Protease-4</fullName>
    </submittedName>
</protein>